<protein>
    <recommendedName>
        <fullName evidence="4">Lipoprotein</fullName>
    </recommendedName>
</protein>
<accession>A0ABW5CF42</accession>
<evidence type="ECO:0000313" key="3">
    <source>
        <dbReference type="Proteomes" id="UP001597296"/>
    </source>
</evidence>
<keyword evidence="3" id="KW-1185">Reference proteome</keyword>
<keyword evidence="1" id="KW-0732">Signal</keyword>
<dbReference type="PROSITE" id="PS51257">
    <property type="entry name" value="PROKAR_LIPOPROTEIN"/>
    <property type="match status" value="1"/>
</dbReference>
<feature type="signal peptide" evidence="1">
    <location>
        <begin position="1"/>
        <end position="15"/>
    </location>
</feature>
<proteinExistence type="predicted"/>
<organism evidence="2 3">
    <name type="scientific">Phaeospirillum tilakii</name>
    <dbReference type="NCBI Taxonomy" id="741673"/>
    <lineage>
        <taxon>Bacteria</taxon>
        <taxon>Pseudomonadati</taxon>
        <taxon>Pseudomonadota</taxon>
        <taxon>Alphaproteobacteria</taxon>
        <taxon>Rhodospirillales</taxon>
        <taxon>Rhodospirillaceae</taxon>
        <taxon>Phaeospirillum</taxon>
    </lineage>
</organism>
<gene>
    <name evidence="2" type="ORF">ACFSNB_14630</name>
</gene>
<name>A0ABW5CF42_9PROT</name>
<sequence>MLKSLVALAAVAALAGCTDGRFQPFGSLGDPVCLKDGSVAFYQEAGADGTLGQPVARKEYCPWNKSAKP</sequence>
<evidence type="ECO:0000313" key="2">
    <source>
        <dbReference type="EMBL" id="MFD2235047.1"/>
    </source>
</evidence>
<dbReference type="EMBL" id="JBHUIY010000034">
    <property type="protein sequence ID" value="MFD2235047.1"/>
    <property type="molecule type" value="Genomic_DNA"/>
</dbReference>
<dbReference type="RefSeq" id="WP_377317857.1">
    <property type="nucleotide sequence ID" value="NZ_JBHUIY010000034.1"/>
</dbReference>
<evidence type="ECO:0000256" key="1">
    <source>
        <dbReference type="SAM" id="SignalP"/>
    </source>
</evidence>
<reference evidence="3" key="1">
    <citation type="journal article" date="2019" name="Int. J. Syst. Evol. Microbiol.">
        <title>The Global Catalogue of Microorganisms (GCM) 10K type strain sequencing project: providing services to taxonomists for standard genome sequencing and annotation.</title>
        <authorList>
            <consortium name="The Broad Institute Genomics Platform"/>
            <consortium name="The Broad Institute Genome Sequencing Center for Infectious Disease"/>
            <person name="Wu L."/>
            <person name="Ma J."/>
        </authorList>
    </citation>
    <scope>NUCLEOTIDE SEQUENCE [LARGE SCALE GENOMIC DNA]</scope>
    <source>
        <strain evidence="3">KCTC 15012</strain>
    </source>
</reference>
<comment type="caution">
    <text evidence="2">The sequence shown here is derived from an EMBL/GenBank/DDBJ whole genome shotgun (WGS) entry which is preliminary data.</text>
</comment>
<evidence type="ECO:0008006" key="4">
    <source>
        <dbReference type="Google" id="ProtNLM"/>
    </source>
</evidence>
<feature type="chain" id="PRO_5045419299" description="Lipoprotein" evidence="1">
    <location>
        <begin position="16"/>
        <end position="69"/>
    </location>
</feature>
<dbReference type="Proteomes" id="UP001597296">
    <property type="component" value="Unassembled WGS sequence"/>
</dbReference>